<comment type="caution">
    <text evidence="2">The sequence shown here is derived from an EMBL/GenBank/DDBJ whole genome shotgun (WGS) entry which is preliminary data.</text>
</comment>
<dbReference type="PROSITE" id="PS51257">
    <property type="entry name" value="PROKAR_LIPOPROTEIN"/>
    <property type="match status" value="1"/>
</dbReference>
<name>A0A4U0QCB7_9NEIS</name>
<accession>A0A4U0QCB7</accession>
<evidence type="ECO:0000259" key="1">
    <source>
        <dbReference type="Pfam" id="PF16747"/>
    </source>
</evidence>
<evidence type="ECO:0000313" key="3">
    <source>
        <dbReference type="Proteomes" id="UP000310016"/>
    </source>
</evidence>
<keyword evidence="3" id="KW-1185">Reference proteome</keyword>
<dbReference type="AlphaFoldDB" id="A0A4U0QCB7"/>
<dbReference type="Proteomes" id="UP000310016">
    <property type="component" value="Unassembled WGS sequence"/>
</dbReference>
<dbReference type="RefSeq" id="WP_136771567.1">
    <property type="nucleotide sequence ID" value="NZ_CP156074.1"/>
</dbReference>
<dbReference type="EMBL" id="SUMF01000001">
    <property type="protein sequence ID" value="TJZ79053.1"/>
    <property type="molecule type" value="Genomic_DNA"/>
</dbReference>
<evidence type="ECO:0000313" key="2">
    <source>
        <dbReference type="EMBL" id="TJZ79053.1"/>
    </source>
</evidence>
<proteinExistence type="predicted"/>
<organism evidence="2 3">
    <name type="scientific">Chitiniphilus eburneus</name>
    <dbReference type="NCBI Taxonomy" id="2571148"/>
    <lineage>
        <taxon>Bacteria</taxon>
        <taxon>Pseudomonadati</taxon>
        <taxon>Pseudomonadota</taxon>
        <taxon>Betaproteobacteria</taxon>
        <taxon>Neisseriales</taxon>
        <taxon>Chitinibacteraceae</taxon>
        <taxon>Chitiniphilus</taxon>
    </lineage>
</organism>
<gene>
    <name evidence="2" type="ORF">FAZ21_01855</name>
</gene>
<reference evidence="2 3" key="1">
    <citation type="submission" date="2019-04" db="EMBL/GenBank/DDBJ databases">
        <title>Chitiniphilus eburnea sp. nov., a novel chitinolytic bacterium isolated from aquaculture sludge.</title>
        <authorList>
            <person name="Sheng M."/>
        </authorList>
    </citation>
    <scope>NUCLEOTIDE SEQUENCE [LARGE SCALE GENOMIC DNA]</scope>
    <source>
        <strain evidence="2 3">HX-2-15</strain>
    </source>
</reference>
<protein>
    <recommendedName>
        <fullName evidence="1">Surface-adhesin protein E-like domain-containing protein</fullName>
    </recommendedName>
</protein>
<sequence length="161" mass="18360">MKTVLVLALALSLCACKKYEDGARGPEPVPFKGDWRSYGEMPDFEVFVDVKSISHHDRSGSNLYTYVWMRQEFREPQVDGVSKGVFNRKYARLAVECNSGRMAETAAELRDENDGDIARYDVPGYQWEFQTPEPNTFGADFIRQVCKIMAAKDAQKDKDDE</sequence>
<dbReference type="InterPro" id="IPR031939">
    <property type="entry name" value="Adhesin_E-like"/>
</dbReference>
<dbReference type="OrthoDB" id="9132337at2"/>
<feature type="domain" description="Surface-adhesin protein E-like" evidence="1">
    <location>
        <begin position="35"/>
        <end position="147"/>
    </location>
</feature>
<dbReference type="Pfam" id="PF16747">
    <property type="entry name" value="Adhesin_E"/>
    <property type="match status" value="1"/>
</dbReference>